<evidence type="ECO:0000313" key="2">
    <source>
        <dbReference type="EMBL" id="EAR30039.1"/>
    </source>
</evidence>
<sequence length="67" mass="7389">MPTALIPKAGQKPHFVSNQGKTKNMGNVGTTYQWQLNAASYNQKQLRSTASRKSAMSFKYTSPILAI</sequence>
<proteinExistence type="predicted"/>
<evidence type="ECO:0000313" key="3">
    <source>
        <dbReference type="Proteomes" id="UP000006201"/>
    </source>
</evidence>
<dbReference type="EMBL" id="AAOH01000001">
    <property type="protein sequence ID" value="EAR30039.1"/>
    <property type="molecule type" value="Genomic_DNA"/>
</dbReference>
<dbReference type="Proteomes" id="UP000006201">
    <property type="component" value="Unassembled WGS sequence"/>
</dbReference>
<dbReference type="AlphaFoldDB" id="A4C3A7"/>
<gene>
    <name evidence="2" type="ORF">PTD2_00681</name>
</gene>
<comment type="caution">
    <text evidence="2">The sequence shown here is derived from an EMBL/GenBank/DDBJ whole genome shotgun (WGS) entry which is preliminary data.</text>
</comment>
<name>A4C3A7_9GAMM</name>
<evidence type="ECO:0000256" key="1">
    <source>
        <dbReference type="SAM" id="MobiDB-lite"/>
    </source>
</evidence>
<keyword evidence="3" id="KW-1185">Reference proteome</keyword>
<feature type="region of interest" description="Disordered" evidence="1">
    <location>
        <begin position="1"/>
        <end position="22"/>
    </location>
</feature>
<organism evidence="2 3">
    <name type="scientific">Pseudoalteromonas tunicata D2</name>
    <dbReference type="NCBI Taxonomy" id="87626"/>
    <lineage>
        <taxon>Bacteria</taxon>
        <taxon>Pseudomonadati</taxon>
        <taxon>Pseudomonadota</taxon>
        <taxon>Gammaproteobacteria</taxon>
        <taxon>Alteromonadales</taxon>
        <taxon>Pseudoalteromonadaceae</taxon>
        <taxon>Pseudoalteromonas</taxon>
    </lineage>
</organism>
<protein>
    <submittedName>
        <fullName evidence="2">Uncharacterized protein</fullName>
    </submittedName>
</protein>
<dbReference type="HOGENOM" id="CLU_2809251_0_0_6"/>
<accession>A4C3A7</accession>
<reference evidence="2 3" key="1">
    <citation type="submission" date="2006-02" db="EMBL/GenBank/DDBJ databases">
        <authorList>
            <person name="Moran M.A."/>
            <person name="Kjelleberg S."/>
            <person name="Egan S."/>
            <person name="Saunders N."/>
            <person name="Thomas T."/>
            <person name="Ferriera S."/>
            <person name="Johnson J."/>
            <person name="Kravitz S."/>
            <person name="Halpern A."/>
            <person name="Remington K."/>
            <person name="Beeson K."/>
            <person name="Tran B."/>
            <person name="Rogers Y.-H."/>
            <person name="Friedman R."/>
            <person name="Venter J.C."/>
        </authorList>
    </citation>
    <scope>NUCLEOTIDE SEQUENCE [LARGE SCALE GENOMIC DNA]</scope>
    <source>
        <strain evidence="2 3">D2</strain>
    </source>
</reference>